<evidence type="ECO:0000256" key="1">
    <source>
        <dbReference type="ARBA" id="ARBA00004555"/>
    </source>
</evidence>
<evidence type="ECO:0000256" key="6">
    <source>
        <dbReference type="ARBA" id="ARBA00022927"/>
    </source>
</evidence>
<dbReference type="OrthoDB" id="2011769at2759"/>
<keyword evidence="7" id="KW-0333">Golgi apparatus</keyword>
<dbReference type="EMBL" id="RCHS01002276">
    <property type="protein sequence ID" value="RMX48433.1"/>
    <property type="molecule type" value="Genomic_DNA"/>
</dbReference>
<evidence type="ECO:0000256" key="4">
    <source>
        <dbReference type="ARBA" id="ARBA00022707"/>
    </source>
</evidence>
<evidence type="ECO:0000256" key="8">
    <source>
        <dbReference type="ARBA" id="ARBA00023134"/>
    </source>
</evidence>
<comment type="similarity">
    <text evidence="2 13">Belongs to the small GTPase superfamily. Arf family.</text>
</comment>
<dbReference type="InterPro" id="IPR006689">
    <property type="entry name" value="Small_GTPase_ARF/SAR"/>
</dbReference>
<gene>
    <name evidence="14" type="ORF">pdam_00020455</name>
</gene>
<keyword evidence="4" id="KW-0519">Myristate</keyword>
<dbReference type="NCBIfam" id="TIGR00231">
    <property type="entry name" value="small_GTP"/>
    <property type="match status" value="1"/>
</dbReference>
<organism evidence="14 15">
    <name type="scientific">Pocillopora damicornis</name>
    <name type="common">Cauliflower coral</name>
    <name type="synonym">Millepora damicornis</name>
    <dbReference type="NCBI Taxonomy" id="46731"/>
    <lineage>
        <taxon>Eukaryota</taxon>
        <taxon>Metazoa</taxon>
        <taxon>Cnidaria</taxon>
        <taxon>Anthozoa</taxon>
        <taxon>Hexacorallia</taxon>
        <taxon>Scleractinia</taxon>
        <taxon>Astrocoeniina</taxon>
        <taxon>Pocilloporidae</taxon>
        <taxon>Pocillopora</taxon>
    </lineage>
</organism>
<keyword evidence="12" id="KW-0479">Metal-binding</keyword>
<evidence type="ECO:0000313" key="15">
    <source>
        <dbReference type="Proteomes" id="UP000275408"/>
    </source>
</evidence>
<evidence type="ECO:0000256" key="5">
    <source>
        <dbReference type="ARBA" id="ARBA00022741"/>
    </source>
</evidence>
<name>A0A3M6U429_POCDA</name>
<feature type="binding site" evidence="12">
    <location>
        <position position="31"/>
    </location>
    <ligand>
        <name>Mg(2+)</name>
        <dbReference type="ChEBI" id="CHEBI:18420"/>
    </ligand>
</feature>
<dbReference type="FunFam" id="3.40.50.300:FF:000281">
    <property type="entry name" value="ADP-ribosylation factor-like protein 3"/>
    <property type="match status" value="1"/>
</dbReference>
<dbReference type="STRING" id="46731.A0A3M6U429"/>
<dbReference type="PANTHER" id="PTHR45697">
    <property type="entry name" value="ADP-RIBOSYLATION FACTOR-LIKE PROTEIN 2-RELATED"/>
    <property type="match status" value="1"/>
</dbReference>
<evidence type="ECO:0000313" key="14">
    <source>
        <dbReference type="EMBL" id="RMX48433.1"/>
    </source>
</evidence>
<evidence type="ECO:0000256" key="13">
    <source>
        <dbReference type="RuleBase" id="RU003925"/>
    </source>
</evidence>
<feature type="binding site" evidence="11">
    <location>
        <begin position="24"/>
        <end position="31"/>
    </location>
    <ligand>
        <name>GTP</name>
        <dbReference type="ChEBI" id="CHEBI:37565"/>
    </ligand>
</feature>
<dbReference type="GO" id="GO:0005794">
    <property type="term" value="C:Golgi apparatus"/>
    <property type="evidence" value="ECO:0007669"/>
    <property type="project" value="UniProtKB-SubCell"/>
</dbReference>
<evidence type="ECO:0000256" key="7">
    <source>
        <dbReference type="ARBA" id="ARBA00023034"/>
    </source>
</evidence>
<dbReference type="Pfam" id="PF00025">
    <property type="entry name" value="Arf"/>
    <property type="match status" value="1"/>
</dbReference>
<dbReference type="GO" id="GO:0003924">
    <property type="term" value="F:GTPase activity"/>
    <property type="evidence" value="ECO:0007669"/>
    <property type="project" value="InterPro"/>
</dbReference>
<dbReference type="GO" id="GO:0046872">
    <property type="term" value="F:metal ion binding"/>
    <property type="evidence" value="ECO:0007669"/>
    <property type="project" value="UniProtKB-KW"/>
</dbReference>
<accession>A0A3M6U429</accession>
<keyword evidence="6" id="KW-0653">Protein transport</keyword>
<evidence type="ECO:0000256" key="12">
    <source>
        <dbReference type="PIRSR" id="PIRSR606689-2"/>
    </source>
</evidence>
<keyword evidence="12" id="KW-0460">Magnesium</keyword>
<reference evidence="14 15" key="1">
    <citation type="journal article" date="2018" name="Sci. Rep.">
        <title>Comparative analysis of the Pocillopora damicornis genome highlights role of immune system in coral evolution.</title>
        <authorList>
            <person name="Cunning R."/>
            <person name="Bay R.A."/>
            <person name="Gillette P."/>
            <person name="Baker A.C."/>
            <person name="Traylor-Knowles N."/>
        </authorList>
    </citation>
    <scope>NUCLEOTIDE SEQUENCE [LARGE SCALE GENOMIC DNA]</scope>
    <source>
        <strain evidence="14">RSMAS</strain>
        <tissue evidence="14">Whole animal</tissue>
    </source>
</reference>
<dbReference type="PROSITE" id="PS51417">
    <property type="entry name" value="ARF"/>
    <property type="match status" value="1"/>
</dbReference>
<keyword evidence="5 11" id="KW-0547">Nucleotide-binding</keyword>
<dbReference type="InterPro" id="IPR005225">
    <property type="entry name" value="Small_GTP-bd"/>
</dbReference>
<dbReference type="OMA" id="EGMEWVC"/>
<feature type="binding site" evidence="11">
    <location>
        <begin position="126"/>
        <end position="129"/>
    </location>
    <ligand>
        <name>GTP</name>
        <dbReference type="ChEBI" id="CHEBI:37565"/>
    </ligand>
</feature>
<proteinExistence type="inferred from homology"/>
<comment type="caution">
    <text evidence="14">The sequence shown here is derived from an EMBL/GenBank/DDBJ whole genome shotgun (WGS) entry which is preliminary data.</text>
</comment>
<keyword evidence="9" id="KW-0449">Lipoprotein</keyword>
<comment type="subcellular location">
    <subcellularLocation>
        <location evidence="1">Golgi apparatus</location>
    </subcellularLocation>
</comment>
<dbReference type="InterPro" id="IPR027417">
    <property type="entry name" value="P-loop_NTPase"/>
</dbReference>
<keyword evidence="3" id="KW-0813">Transport</keyword>
<evidence type="ECO:0000256" key="3">
    <source>
        <dbReference type="ARBA" id="ARBA00022448"/>
    </source>
</evidence>
<dbReference type="Proteomes" id="UP000275408">
    <property type="component" value="Unassembled WGS sequence"/>
</dbReference>
<dbReference type="AlphaFoldDB" id="A0A3M6U429"/>
<dbReference type="PRINTS" id="PR00328">
    <property type="entry name" value="SAR1GTPBP"/>
</dbReference>
<evidence type="ECO:0000256" key="10">
    <source>
        <dbReference type="ARBA" id="ARBA00040616"/>
    </source>
</evidence>
<dbReference type="CDD" id="cd04155">
    <property type="entry name" value="Arl3"/>
    <property type="match status" value="1"/>
</dbReference>
<dbReference type="SMART" id="SM00178">
    <property type="entry name" value="SAR"/>
    <property type="match status" value="1"/>
</dbReference>
<feature type="binding site" evidence="12">
    <location>
        <position position="48"/>
    </location>
    <ligand>
        <name>Mg(2+)</name>
        <dbReference type="ChEBI" id="CHEBI:18420"/>
    </ligand>
</feature>
<dbReference type="SUPFAM" id="SSF52540">
    <property type="entry name" value="P-loop containing nucleoside triphosphate hydrolases"/>
    <property type="match status" value="1"/>
</dbReference>
<dbReference type="GO" id="GO:0015031">
    <property type="term" value="P:protein transport"/>
    <property type="evidence" value="ECO:0007669"/>
    <property type="project" value="UniProtKB-KW"/>
</dbReference>
<protein>
    <recommendedName>
        <fullName evidence="10">ADP-ribosylation factor-like protein 3</fullName>
    </recommendedName>
</protein>
<dbReference type="SMART" id="SM00177">
    <property type="entry name" value="ARF"/>
    <property type="match status" value="1"/>
</dbReference>
<dbReference type="InterPro" id="IPR044612">
    <property type="entry name" value="ARL2/3"/>
</dbReference>
<evidence type="ECO:0000256" key="11">
    <source>
        <dbReference type="PIRSR" id="PIRSR606689-1"/>
    </source>
</evidence>
<dbReference type="GO" id="GO:0005525">
    <property type="term" value="F:GTP binding"/>
    <property type="evidence" value="ECO:0007669"/>
    <property type="project" value="UniProtKB-KW"/>
</dbReference>
<keyword evidence="8 11" id="KW-0342">GTP-binding</keyword>
<evidence type="ECO:0000256" key="2">
    <source>
        <dbReference type="ARBA" id="ARBA00010290"/>
    </source>
</evidence>
<evidence type="ECO:0000256" key="9">
    <source>
        <dbReference type="ARBA" id="ARBA00023288"/>
    </source>
</evidence>
<sequence length="183" mass="20637">MGLLSLLRSLKSNASKELRILFLGLDNAGKTTILKQLSHEEITQITPTQGFNIKSVQAQGFKLNVWDIGGQKAIRPYWKNYYEHVDVLVYVIDSGDRKRIEENGIELEELLSEEKLSGVPMLVFANKQDLLGAQPPDEISDKLSLHTIKDRKWQIQACSAKRGEGIKEGLEWALKNMSSVSKK</sequence>
<feature type="binding site" evidence="11">
    <location>
        <position position="70"/>
    </location>
    <ligand>
        <name>GTP</name>
        <dbReference type="ChEBI" id="CHEBI:37565"/>
    </ligand>
</feature>
<dbReference type="Gene3D" id="3.40.50.300">
    <property type="entry name" value="P-loop containing nucleotide triphosphate hydrolases"/>
    <property type="match status" value="1"/>
</dbReference>
<keyword evidence="15" id="KW-1185">Reference proteome</keyword>